<dbReference type="EMBL" id="JAUEII010000026">
    <property type="protein sequence ID" value="MDN0050040.1"/>
    <property type="molecule type" value="Genomic_DNA"/>
</dbReference>
<evidence type="ECO:0000313" key="1">
    <source>
        <dbReference type="EMBL" id="MDN0050040.1"/>
    </source>
</evidence>
<proteinExistence type="predicted"/>
<reference evidence="1" key="1">
    <citation type="submission" date="2023-06" db="EMBL/GenBank/DDBJ databases">
        <authorList>
            <person name="Zeman M."/>
            <person name="Kubasova T."/>
            <person name="Jahodarova E."/>
            <person name="Nykrynova M."/>
            <person name="Rychlik I."/>
        </authorList>
    </citation>
    <scope>NUCLEOTIDE SEQUENCE</scope>
    <source>
        <strain evidence="1">84_SSukc20</strain>
    </source>
</reference>
<protein>
    <submittedName>
        <fullName evidence="1">Uncharacterized protein</fullName>
    </submittedName>
</protein>
<keyword evidence="2" id="KW-1185">Reference proteome</keyword>
<dbReference type="Proteomes" id="UP001167871">
    <property type="component" value="Unassembled WGS sequence"/>
</dbReference>
<organism evidence="1 2">
    <name type="scientific">Bacteroides gallinaceum</name>
    <dbReference type="NCBI Taxonomy" id="1462571"/>
    <lineage>
        <taxon>Bacteria</taxon>
        <taxon>Pseudomonadati</taxon>
        <taxon>Bacteroidota</taxon>
        <taxon>Bacteroidia</taxon>
        <taxon>Bacteroidales</taxon>
        <taxon>Bacteroidaceae</taxon>
        <taxon>Bacteroides</taxon>
    </lineage>
</organism>
<dbReference type="RefSeq" id="WP_087335025.1">
    <property type="nucleotide sequence ID" value="NZ_JAUEII010000026.1"/>
</dbReference>
<comment type="caution">
    <text evidence="1">The sequence shown here is derived from an EMBL/GenBank/DDBJ whole genome shotgun (WGS) entry which is preliminary data.</text>
</comment>
<name>A0ABT7X7M4_9BACE</name>
<accession>A0ABT7X7M4</accession>
<gene>
    <name evidence="1" type="ORF">QVO10_11695</name>
</gene>
<evidence type="ECO:0000313" key="2">
    <source>
        <dbReference type="Proteomes" id="UP001167871"/>
    </source>
</evidence>
<reference evidence="1" key="2">
    <citation type="submission" date="2024-05" db="EMBL/GenBank/DDBJ databases">
        <title>Identification and characterization of horizontal gene transfer across gut microbiota members of farm animals based on homology search.</title>
        <authorList>
            <person name="Schwarzerova J."/>
            <person name="Nykrynova M."/>
            <person name="Jureckova K."/>
            <person name="Cejkova D."/>
            <person name="Rychlik I."/>
        </authorList>
    </citation>
    <scope>NUCLEOTIDE SEQUENCE</scope>
    <source>
        <strain evidence="1">84_SSukc20</strain>
    </source>
</reference>
<sequence length="155" mass="17824">MKELDKRICSACGQEYKLTDKQKNEVIAAAKRHTPNFILNCPLCHSLDFVHPAEMLGIEEPHQEIEQTDSRLFCCPVEGCIGFVEEDEDVKGLYGCSECGTEWKSINAIYRDIEKIISKYPYREEVYKKSGNAFKSVPFDKIPKGYYSKVQKEDE</sequence>